<protein>
    <submittedName>
        <fullName evidence="1">Uncharacterized protein</fullName>
    </submittedName>
</protein>
<evidence type="ECO:0000313" key="1">
    <source>
        <dbReference type="EMBL" id="VAV86865.1"/>
    </source>
</evidence>
<proteinExistence type="predicted"/>
<feature type="non-terminal residue" evidence="1">
    <location>
        <position position="145"/>
    </location>
</feature>
<reference evidence="1" key="1">
    <citation type="submission" date="2018-06" db="EMBL/GenBank/DDBJ databases">
        <authorList>
            <person name="Zhirakovskaya E."/>
        </authorList>
    </citation>
    <scope>NUCLEOTIDE SEQUENCE</scope>
</reference>
<name>A0A3B0RTR4_9ZZZZ</name>
<dbReference type="EMBL" id="UOEE01000016">
    <property type="protein sequence ID" value="VAV86865.1"/>
    <property type="molecule type" value="Genomic_DNA"/>
</dbReference>
<organism evidence="1">
    <name type="scientific">hydrothermal vent metagenome</name>
    <dbReference type="NCBI Taxonomy" id="652676"/>
    <lineage>
        <taxon>unclassified sequences</taxon>
        <taxon>metagenomes</taxon>
        <taxon>ecological metagenomes</taxon>
    </lineage>
</organism>
<sequence>MKPMQKIKQYTLASVLAVLSITGAQAETLNANTVELENFVGRVQIVTSNRANIQLDMDAGTGIRDLPQVRVEDGVARIFYDKRVKVRECNESGRATDTGKWLKRVSIKLKGGAKRKLSAYPSLRIEVPAGTGLITNGGVIFGTAE</sequence>
<gene>
    <name evidence="1" type="ORF">MNBD_ALPHA06-345</name>
</gene>
<accession>A0A3B0RTR4</accession>
<dbReference type="AlphaFoldDB" id="A0A3B0RTR4"/>